<keyword evidence="6" id="KW-1185">Reference proteome</keyword>
<reference evidence="5 6" key="1">
    <citation type="submission" date="2023-09" db="EMBL/GenBank/DDBJ databases">
        <title>Different Types of Thermotolerant Ring-Cleaving Dioxygenases derived from Aeribacillus composti HB-1 applied for multiple aromatic hydrocarbons removal.</title>
        <authorList>
            <person name="Cao L."/>
            <person name="Li M."/>
            <person name="Ma T."/>
        </authorList>
    </citation>
    <scope>NUCLEOTIDE SEQUENCE [LARGE SCALE GENOMIC DNA]</scope>
    <source>
        <strain evidence="5 6">HB-1</strain>
    </source>
</reference>
<protein>
    <submittedName>
        <fullName evidence="5">TetR/AcrR family transcriptional regulator</fullName>
    </submittedName>
</protein>
<accession>A0ABY9WCW2</accession>
<feature type="domain" description="HTH tetR-type" evidence="4">
    <location>
        <begin position="28"/>
        <end position="88"/>
    </location>
</feature>
<dbReference type="Gene3D" id="1.10.357.10">
    <property type="entry name" value="Tetracycline Repressor, domain 2"/>
    <property type="match status" value="1"/>
</dbReference>
<dbReference type="PANTHER" id="PTHR43479">
    <property type="entry name" value="ACREF/ENVCD OPERON REPRESSOR-RELATED"/>
    <property type="match status" value="1"/>
</dbReference>
<evidence type="ECO:0000256" key="1">
    <source>
        <dbReference type="ARBA" id="ARBA00022491"/>
    </source>
</evidence>
<keyword evidence="2 3" id="KW-0238">DNA-binding</keyword>
<sequence>MPTRQNRGTLVVVKKGMEQLAPRKKDTELTKEAIMNAARELFVIKGYEHVSMREIAKELHCTHGALYYHFQNKAELFYKIVQTDFQFLDGLLEKVLQASYSSKEEAVKTILLKFIEFGLTYKSHYKLMFLTQNLELDMLMEQEPNKSYERFAQAIFQFAPDKANPTVIWCLFLAVSGFVTKYVQTDAEYKDMEGLAEQYVAFLIKGFLS</sequence>
<dbReference type="GeneID" id="301127859"/>
<dbReference type="InterPro" id="IPR009057">
    <property type="entry name" value="Homeodomain-like_sf"/>
</dbReference>
<evidence type="ECO:0000313" key="5">
    <source>
        <dbReference type="EMBL" id="WNF33052.1"/>
    </source>
</evidence>
<dbReference type="Pfam" id="PF00440">
    <property type="entry name" value="TetR_N"/>
    <property type="match status" value="1"/>
</dbReference>
<dbReference type="SUPFAM" id="SSF46689">
    <property type="entry name" value="Homeodomain-like"/>
    <property type="match status" value="1"/>
</dbReference>
<evidence type="ECO:0000256" key="3">
    <source>
        <dbReference type="PROSITE-ProRule" id="PRU00335"/>
    </source>
</evidence>
<evidence type="ECO:0000313" key="6">
    <source>
        <dbReference type="Proteomes" id="UP001303701"/>
    </source>
</evidence>
<dbReference type="RefSeq" id="WP_311066670.1">
    <property type="nucleotide sequence ID" value="NZ_CP134501.1"/>
</dbReference>
<dbReference type="Proteomes" id="UP001303701">
    <property type="component" value="Chromosome"/>
</dbReference>
<dbReference type="InterPro" id="IPR001647">
    <property type="entry name" value="HTH_TetR"/>
</dbReference>
<keyword evidence="1" id="KW-0678">Repressor</keyword>
<evidence type="ECO:0000256" key="2">
    <source>
        <dbReference type="ARBA" id="ARBA00023125"/>
    </source>
</evidence>
<proteinExistence type="predicted"/>
<name>A0ABY9WCW2_9BACI</name>
<dbReference type="PANTHER" id="PTHR43479:SF11">
    <property type="entry name" value="ACREF_ENVCD OPERON REPRESSOR-RELATED"/>
    <property type="match status" value="1"/>
</dbReference>
<dbReference type="InterPro" id="IPR050624">
    <property type="entry name" value="HTH-type_Tx_Regulator"/>
</dbReference>
<evidence type="ECO:0000259" key="4">
    <source>
        <dbReference type="PROSITE" id="PS50977"/>
    </source>
</evidence>
<feature type="DNA-binding region" description="H-T-H motif" evidence="3">
    <location>
        <begin position="51"/>
        <end position="70"/>
    </location>
</feature>
<dbReference type="EMBL" id="CP134501">
    <property type="protein sequence ID" value="WNF33052.1"/>
    <property type="molecule type" value="Genomic_DNA"/>
</dbReference>
<organism evidence="5 6">
    <name type="scientific">Aeribacillus composti</name>
    <dbReference type="NCBI Taxonomy" id="1868734"/>
    <lineage>
        <taxon>Bacteria</taxon>
        <taxon>Bacillati</taxon>
        <taxon>Bacillota</taxon>
        <taxon>Bacilli</taxon>
        <taxon>Bacillales</taxon>
        <taxon>Bacillaceae</taxon>
        <taxon>Aeribacillus</taxon>
    </lineage>
</organism>
<dbReference type="PRINTS" id="PR00455">
    <property type="entry name" value="HTHTETR"/>
</dbReference>
<dbReference type="PROSITE" id="PS50977">
    <property type="entry name" value="HTH_TETR_2"/>
    <property type="match status" value="1"/>
</dbReference>
<gene>
    <name evidence="5" type="ORF">RI196_17825</name>
</gene>